<name>I7GH54_MACFA</name>
<feature type="compositionally biased region" description="Basic residues" evidence="1">
    <location>
        <begin position="89"/>
        <end position="106"/>
    </location>
</feature>
<dbReference type="AlphaFoldDB" id="I7GH54"/>
<evidence type="ECO:0000313" key="2">
    <source>
        <dbReference type="EMBL" id="BAE87432.1"/>
    </source>
</evidence>
<evidence type="ECO:0000256" key="1">
    <source>
        <dbReference type="SAM" id="MobiDB-lite"/>
    </source>
</evidence>
<feature type="compositionally biased region" description="Polar residues" evidence="1">
    <location>
        <begin position="77"/>
        <end position="86"/>
    </location>
</feature>
<accession>I7GH54</accession>
<dbReference type="EMBL" id="AB170369">
    <property type="protein sequence ID" value="BAE87432.1"/>
    <property type="molecule type" value="mRNA"/>
</dbReference>
<proteinExistence type="evidence at transcript level"/>
<feature type="region of interest" description="Disordered" evidence="1">
    <location>
        <begin position="62"/>
        <end position="106"/>
    </location>
</feature>
<protein>
    <submittedName>
        <fullName evidence="2">Macaca fascicularis brain cDNA, clone: QmoA-10518</fullName>
    </submittedName>
</protein>
<sequence>MNLRGIRHRQPHSHTILHPTLYPTLHHRHPYNCTPTISTRNRIKQPLRDFLRLGQNRLPPLLHNQRCLRPNPPPLYPSNTNTTLTQPPKRPRQLHSSRPIKHSPTH</sequence>
<organism evidence="2">
    <name type="scientific">Macaca fascicularis</name>
    <name type="common">Crab-eating macaque</name>
    <name type="synonym">Cynomolgus monkey</name>
    <dbReference type="NCBI Taxonomy" id="9541"/>
    <lineage>
        <taxon>Eukaryota</taxon>
        <taxon>Metazoa</taxon>
        <taxon>Chordata</taxon>
        <taxon>Craniata</taxon>
        <taxon>Vertebrata</taxon>
        <taxon>Euteleostomi</taxon>
        <taxon>Mammalia</taxon>
        <taxon>Eutheria</taxon>
        <taxon>Euarchontoglires</taxon>
        <taxon>Primates</taxon>
        <taxon>Haplorrhini</taxon>
        <taxon>Catarrhini</taxon>
        <taxon>Cercopithecidae</taxon>
        <taxon>Cercopithecinae</taxon>
        <taxon>Macaca</taxon>
    </lineage>
</organism>
<reference evidence="2" key="1">
    <citation type="journal article" date="2007" name="PLoS Biol.">
        <title>Rate of evolution in brain-expressed genes in humans and other primates.</title>
        <authorList>
            <person name="Wang H.-Y."/>
            <person name="Chien H.-C."/>
            <person name="Osada N."/>
            <person name="Hashimoto K."/>
            <person name="Sugano S."/>
            <person name="Gojobori T."/>
            <person name="Chou C.-K."/>
            <person name="Tsai S.-F."/>
            <person name="Wu C.-I."/>
            <person name="Shen C.-K.J."/>
        </authorList>
    </citation>
    <scope>NUCLEOTIDE SEQUENCE</scope>
</reference>